<dbReference type="RefSeq" id="WP_100918464.1">
    <property type="nucleotide sequence ID" value="NZ_CP020370.1"/>
</dbReference>
<dbReference type="AlphaFoldDB" id="A0A2K8U517"/>
<organism evidence="2 3">
    <name type="scientific">Candidatus Thiodictyon syntrophicum</name>
    <dbReference type="NCBI Taxonomy" id="1166950"/>
    <lineage>
        <taxon>Bacteria</taxon>
        <taxon>Pseudomonadati</taxon>
        <taxon>Pseudomonadota</taxon>
        <taxon>Gammaproteobacteria</taxon>
        <taxon>Chromatiales</taxon>
        <taxon>Chromatiaceae</taxon>
        <taxon>Thiodictyon</taxon>
    </lineage>
</organism>
<dbReference type="PANTHER" id="PTHR22916:SF3">
    <property type="entry name" value="UDP-GLCNAC:BETAGAL BETA-1,3-N-ACETYLGLUCOSAMINYLTRANSFERASE-LIKE PROTEIN 1"/>
    <property type="match status" value="1"/>
</dbReference>
<sequence length="239" mass="26009">MKDLGAQISAIVPCYNTATYLAQALDSIFAQIPAPCEVIVIDDGSTDASAAIATGYGDPRVRCYHQSNQGISAARNRGLSLASGAVIAFLDADDLWPQDSLGARLRRLEATPDLDGVFGRVACFISPELPEQIRNSWFCPPGSQPGRMAGSLLLRRRAFECGGTFDVGLQVGEVIDWCARAQERGMRLAQVDAVVLHRRIHGANTTLRTQRLQADYLRVLRATLERRRTAADGVEPTVR</sequence>
<proteinExistence type="predicted"/>
<name>A0A2K8U517_9GAMM</name>
<gene>
    <name evidence="2" type="ORF">THSYN_06725</name>
</gene>
<evidence type="ECO:0000313" key="2">
    <source>
        <dbReference type="EMBL" id="AUB80674.1"/>
    </source>
</evidence>
<dbReference type="SUPFAM" id="SSF53448">
    <property type="entry name" value="Nucleotide-diphospho-sugar transferases"/>
    <property type="match status" value="1"/>
</dbReference>
<dbReference type="KEGG" id="tsy:THSYN_06725"/>
<evidence type="ECO:0000259" key="1">
    <source>
        <dbReference type="Pfam" id="PF00535"/>
    </source>
</evidence>
<protein>
    <recommendedName>
        <fullName evidence="1">Glycosyltransferase 2-like domain-containing protein</fullName>
    </recommendedName>
</protein>
<dbReference type="InterPro" id="IPR001173">
    <property type="entry name" value="Glyco_trans_2-like"/>
</dbReference>
<feature type="domain" description="Glycosyltransferase 2-like" evidence="1">
    <location>
        <begin position="9"/>
        <end position="132"/>
    </location>
</feature>
<dbReference type="PANTHER" id="PTHR22916">
    <property type="entry name" value="GLYCOSYLTRANSFERASE"/>
    <property type="match status" value="1"/>
</dbReference>
<evidence type="ECO:0000313" key="3">
    <source>
        <dbReference type="Proteomes" id="UP000232638"/>
    </source>
</evidence>
<dbReference type="Gene3D" id="3.90.550.10">
    <property type="entry name" value="Spore Coat Polysaccharide Biosynthesis Protein SpsA, Chain A"/>
    <property type="match status" value="1"/>
</dbReference>
<accession>A0A2K8U517</accession>
<dbReference type="CDD" id="cd00761">
    <property type="entry name" value="Glyco_tranf_GTA_type"/>
    <property type="match status" value="1"/>
</dbReference>
<dbReference type="OrthoDB" id="8742915at2"/>
<dbReference type="Pfam" id="PF00535">
    <property type="entry name" value="Glycos_transf_2"/>
    <property type="match status" value="1"/>
</dbReference>
<dbReference type="InterPro" id="IPR029044">
    <property type="entry name" value="Nucleotide-diphossugar_trans"/>
</dbReference>
<dbReference type="EMBL" id="CP020370">
    <property type="protein sequence ID" value="AUB80674.1"/>
    <property type="molecule type" value="Genomic_DNA"/>
</dbReference>
<reference evidence="2 3" key="1">
    <citation type="submission" date="2017-03" db="EMBL/GenBank/DDBJ databases">
        <title>Complete genome sequence of Candidatus 'Thiodictyon syntrophicum' sp. nov. strain Cad16T, a photolithoautotroph purple sulfur bacterium isolated from an alpine meromictic lake.</title>
        <authorList>
            <person name="Luedin S.M."/>
            <person name="Pothier J.F."/>
            <person name="Danza F."/>
            <person name="Storelli N."/>
            <person name="Wittwer M."/>
            <person name="Tonolla M."/>
        </authorList>
    </citation>
    <scope>NUCLEOTIDE SEQUENCE [LARGE SCALE GENOMIC DNA]</scope>
    <source>
        <strain evidence="2 3">Cad16T</strain>
    </source>
</reference>
<dbReference type="GO" id="GO:0016758">
    <property type="term" value="F:hexosyltransferase activity"/>
    <property type="evidence" value="ECO:0007669"/>
    <property type="project" value="UniProtKB-ARBA"/>
</dbReference>
<keyword evidence="3" id="KW-1185">Reference proteome</keyword>
<dbReference type="Proteomes" id="UP000232638">
    <property type="component" value="Chromosome"/>
</dbReference>